<keyword evidence="9 15" id="KW-0647">Proteasome</keyword>
<dbReference type="GO" id="GO:0004866">
    <property type="term" value="F:endopeptidase inhibitor activity"/>
    <property type="evidence" value="ECO:0007669"/>
    <property type="project" value="InterPro"/>
</dbReference>
<dbReference type="PANTHER" id="PTHR13266">
    <property type="entry name" value="PROTEASOME INHIBITOR"/>
    <property type="match status" value="1"/>
</dbReference>
<reference evidence="15 16" key="1">
    <citation type="journal article" date="2015" name="Genome Biol. Evol.">
        <title>The genome of winter moth (Operophtera brumata) provides a genomic perspective on sexual dimorphism and phenology.</title>
        <authorList>
            <person name="Derks M.F."/>
            <person name="Smit S."/>
            <person name="Salis L."/>
            <person name="Schijlen E."/>
            <person name="Bossers A."/>
            <person name="Mateman C."/>
            <person name="Pijl A.S."/>
            <person name="de Ridder D."/>
            <person name="Groenen M.A."/>
            <person name="Visser M.E."/>
            <person name="Megens H.J."/>
        </authorList>
    </citation>
    <scope>NUCLEOTIDE SEQUENCE [LARGE SCALE GENOMIC DNA]</scope>
    <source>
        <strain evidence="15">WM2013NL</strain>
        <tissue evidence="15">Head and thorax</tissue>
    </source>
</reference>
<dbReference type="STRING" id="104452.A0A0L7LPP5"/>
<comment type="function">
    <text evidence="11">Plays an important role in control of proteasome function. Inhibits the hydrolysis of protein and peptide substrates by the 20S proteasome. Also inhibits the activation of the proteasome by the proteasome regulatory proteins PA700 and PA28.</text>
</comment>
<feature type="domain" description="PI31 proteasome regulator C-terminal" evidence="13">
    <location>
        <begin position="127"/>
        <end position="175"/>
    </location>
</feature>
<evidence type="ECO:0000256" key="7">
    <source>
        <dbReference type="ARBA" id="ARBA00022553"/>
    </source>
</evidence>
<dbReference type="GO" id="GO:0000502">
    <property type="term" value="C:proteasome complex"/>
    <property type="evidence" value="ECO:0007669"/>
    <property type="project" value="UniProtKB-KW"/>
</dbReference>
<dbReference type="Pfam" id="PF11566">
    <property type="entry name" value="PI31_Prot_N"/>
    <property type="match status" value="1"/>
</dbReference>
<dbReference type="InterPro" id="IPR013886">
    <property type="entry name" value="PI31_Prot_C"/>
</dbReference>
<dbReference type="Gene3D" id="3.40.1000.30">
    <property type="match status" value="1"/>
</dbReference>
<dbReference type="EMBL" id="JTDY01000442">
    <property type="protein sequence ID" value="KOB77151.1"/>
    <property type="molecule type" value="Genomic_DNA"/>
</dbReference>
<dbReference type="GO" id="GO:0070628">
    <property type="term" value="F:proteasome binding"/>
    <property type="evidence" value="ECO:0007669"/>
    <property type="project" value="InterPro"/>
</dbReference>
<evidence type="ECO:0000256" key="1">
    <source>
        <dbReference type="ARBA" id="ARBA00004240"/>
    </source>
</evidence>
<dbReference type="InterPro" id="IPR045128">
    <property type="entry name" value="PI31-like"/>
</dbReference>
<feature type="domain" description="PI31 proteasome regulator N-terminal" evidence="14">
    <location>
        <begin position="17"/>
        <end position="48"/>
    </location>
</feature>
<dbReference type="GO" id="GO:0005783">
    <property type="term" value="C:endoplasmic reticulum"/>
    <property type="evidence" value="ECO:0007669"/>
    <property type="project" value="UniProtKB-SubCell"/>
</dbReference>
<dbReference type="Proteomes" id="UP000037510">
    <property type="component" value="Unassembled WGS sequence"/>
</dbReference>
<keyword evidence="8" id="KW-0256">Endoplasmic reticulum</keyword>
<feature type="compositionally biased region" description="Low complexity" evidence="12">
    <location>
        <begin position="161"/>
        <end position="172"/>
    </location>
</feature>
<evidence type="ECO:0000256" key="3">
    <source>
        <dbReference type="ARBA" id="ARBA00006405"/>
    </source>
</evidence>
<name>A0A0L7LPP5_OPEBR</name>
<evidence type="ECO:0000256" key="4">
    <source>
        <dbReference type="ARBA" id="ARBA00015575"/>
    </source>
</evidence>
<evidence type="ECO:0000256" key="11">
    <source>
        <dbReference type="ARBA" id="ARBA00024805"/>
    </source>
</evidence>
<evidence type="ECO:0000256" key="2">
    <source>
        <dbReference type="ARBA" id="ARBA00004496"/>
    </source>
</evidence>
<comment type="subcellular location">
    <subcellularLocation>
        <location evidence="2">Cytoplasm</location>
    </subcellularLocation>
    <subcellularLocation>
        <location evidence="1">Endoplasmic reticulum</location>
    </subcellularLocation>
</comment>
<evidence type="ECO:0000313" key="16">
    <source>
        <dbReference type="Proteomes" id="UP000037510"/>
    </source>
</evidence>
<keyword evidence="7" id="KW-0597">Phosphoprotein</keyword>
<proteinExistence type="inferred from homology"/>
<keyword evidence="5" id="KW-0488">Methylation</keyword>
<accession>A0A0L7LPP5</accession>
<evidence type="ECO:0000259" key="13">
    <source>
        <dbReference type="Pfam" id="PF08577"/>
    </source>
</evidence>
<dbReference type="AlphaFoldDB" id="A0A0L7LPP5"/>
<sequence>MAADPLFGWDLTFKTVEKDIKRKSDVIVAFIHWNLTKRGFRSIGIGDEVLHVGQFILLLSDPICDTKQRSEDLTVSNIAVKIDDTVRENKGSIDKLMPSHKELMFNIKRDLIDTLTERPTVAVETQTNPFAPAGGGMLFNPFQPRRDIENPGLGIPGGLPRGAVPPGARFDPFGPPGGPMPGRRRAPPDADHLPPPGFNDNMFM</sequence>
<evidence type="ECO:0000256" key="5">
    <source>
        <dbReference type="ARBA" id="ARBA00022481"/>
    </source>
</evidence>
<comment type="similarity">
    <text evidence="3">Belongs to the proteasome inhibitor PI31 family.</text>
</comment>
<keyword evidence="6" id="KW-0963">Cytoplasm</keyword>
<dbReference type="PANTHER" id="PTHR13266:SF1">
    <property type="entry name" value="PROTEASOME INHIBITOR PI31 SUBUNIT"/>
    <property type="match status" value="1"/>
</dbReference>
<keyword evidence="10" id="KW-0007">Acetylation</keyword>
<evidence type="ECO:0000256" key="6">
    <source>
        <dbReference type="ARBA" id="ARBA00022490"/>
    </source>
</evidence>
<organism evidence="15 16">
    <name type="scientific">Operophtera brumata</name>
    <name type="common">Winter moth</name>
    <name type="synonym">Phalaena brumata</name>
    <dbReference type="NCBI Taxonomy" id="104452"/>
    <lineage>
        <taxon>Eukaryota</taxon>
        <taxon>Metazoa</taxon>
        <taxon>Ecdysozoa</taxon>
        <taxon>Arthropoda</taxon>
        <taxon>Hexapoda</taxon>
        <taxon>Insecta</taxon>
        <taxon>Pterygota</taxon>
        <taxon>Neoptera</taxon>
        <taxon>Endopterygota</taxon>
        <taxon>Lepidoptera</taxon>
        <taxon>Glossata</taxon>
        <taxon>Ditrysia</taxon>
        <taxon>Geometroidea</taxon>
        <taxon>Geometridae</taxon>
        <taxon>Larentiinae</taxon>
        <taxon>Operophtera</taxon>
    </lineage>
</organism>
<protein>
    <recommendedName>
        <fullName evidence="4">Proteasome inhibitor PI31 subunit</fullName>
    </recommendedName>
</protein>
<dbReference type="InterPro" id="IPR021625">
    <property type="entry name" value="PI31_Prot_N"/>
</dbReference>
<dbReference type="Pfam" id="PF08577">
    <property type="entry name" value="PI31_Prot_C"/>
    <property type="match status" value="1"/>
</dbReference>
<evidence type="ECO:0000256" key="8">
    <source>
        <dbReference type="ARBA" id="ARBA00022824"/>
    </source>
</evidence>
<evidence type="ECO:0000313" key="15">
    <source>
        <dbReference type="EMBL" id="KOB77151.1"/>
    </source>
</evidence>
<evidence type="ECO:0000259" key="14">
    <source>
        <dbReference type="Pfam" id="PF11566"/>
    </source>
</evidence>
<feature type="region of interest" description="Disordered" evidence="12">
    <location>
        <begin position="155"/>
        <end position="204"/>
    </location>
</feature>
<evidence type="ECO:0000256" key="12">
    <source>
        <dbReference type="SAM" id="MobiDB-lite"/>
    </source>
</evidence>
<keyword evidence="16" id="KW-1185">Reference proteome</keyword>
<evidence type="ECO:0000256" key="9">
    <source>
        <dbReference type="ARBA" id="ARBA00022942"/>
    </source>
</evidence>
<evidence type="ECO:0000256" key="10">
    <source>
        <dbReference type="ARBA" id="ARBA00022990"/>
    </source>
</evidence>
<gene>
    <name evidence="15" type="ORF">OBRU01_03418</name>
</gene>
<comment type="caution">
    <text evidence="15">The sequence shown here is derived from an EMBL/GenBank/DDBJ whole genome shotgun (WGS) entry which is preliminary data.</text>
</comment>
<dbReference type="GO" id="GO:0043161">
    <property type="term" value="P:proteasome-mediated ubiquitin-dependent protein catabolic process"/>
    <property type="evidence" value="ECO:0007669"/>
    <property type="project" value="InterPro"/>
</dbReference>